<sequence length="215" mass="24157">MLRLKLCAIFALCSLHRSLSFHTNGRRGGGKLRVRQPSLPFRIQDESPTRHRATPGEEIHDDCELFEMGWVPKECLPGPDPDLDAETIVALCLDCLKNNDAPRTNAGLEVCFNFSSDRCRAALGGSLEKFIAYAANPTFGSMIDAKEWTQVSKGPVIPGTPTRGAMQTVLVDVKPVNGRDRRFLWTLQKERRPPRQDCWLIHECIFVENAYALTF</sequence>
<feature type="chain" id="PRO_5031230802" evidence="1">
    <location>
        <begin position="21"/>
        <end position="215"/>
    </location>
</feature>
<dbReference type="PANTHER" id="PTHR35716">
    <property type="entry name" value="OS05G0574700 PROTEIN-RELATED"/>
    <property type="match status" value="1"/>
</dbReference>
<organism evidence="2">
    <name type="scientific">Trieres chinensis</name>
    <name type="common">Marine centric diatom</name>
    <name type="synonym">Odontella sinensis</name>
    <dbReference type="NCBI Taxonomy" id="1514140"/>
    <lineage>
        <taxon>Eukaryota</taxon>
        <taxon>Sar</taxon>
        <taxon>Stramenopiles</taxon>
        <taxon>Ochrophyta</taxon>
        <taxon>Bacillariophyta</taxon>
        <taxon>Mediophyceae</taxon>
        <taxon>Biddulphiophycidae</taxon>
        <taxon>Eupodiscales</taxon>
        <taxon>Parodontellaceae</taxon>
        <taxon>Trieres</taxon>
    </lineage>
</organism>
<reference evidence="2" key="1">
    <citation type="submission" date="2021-01" db="EMBL/GenBank/DDBJ databases">
        <authorList>
            <person name="Corre E."/>
            <person name="Pelletier E."/>
            <person name="Niang G."/>
            <person name="Scheremetjew M."/>
            <person name="Finn R."/>
            <person name="Kale V."/>
            <person name="Holt S."/>
            <person name="Cochrane G."/>
            <person name="Meng A."/>
            <person name="Brown T."/>
            <person name="Cohen L."/>
        </authorList>
    </citation>
    <scope>NUCLEOTIDE SEQUENCE</scope>
    <source>
        <strain evidence="2">Grunow 1884</strain>
    </source>
</reference>
<feature type="signal peptide" evidence="1">
    <location>
        <begin position="1"/>
        <end position="20"/>
    </location>
</feature>
<evidence type="ECO:0000313" key="2">
    <source>
        <dbReference type="EMBL" id="CAD9349257.1"/>
    </source>
</evidence>
<accession>A0A7S2EQH2</accession>
<keyword evidence="1" id="KW-0732">Signal</keyword>
<dbReference type="EMBL" id="HBGO01025999">
    <property type="protein sequence ID" value="CAD9349257.1"/>
    <property type="molecule type" value="Transcribed_RNA"/>
</dbReference>
<gene>
    <name evidence="2" type="ORF">OSIN01602_LOCUS14910</name>
</gene>
<proteinExistence type="predicted"/>
<name>A0A7S2EQH2_TRICV</name>
<evidence type="ECO:0000256" key="1">
    <source>
        <dbReference type="SAM" id="SignalP"/>
    </source>
</evidence>
<dbReference type="AlphaFoldDB" id="A0A7S2EQH2"/>
<protein>
    <submittedName>
        <fullName evidence="2">Uncharacterized protein</fullName>
    </submittedName>
</protein>